<evidence type="ECO:0000256" key="1">
    <source>
        <dbReference type="SAM" id="Phobius"/>
    </source>
</evidence>
<sequence>MQHNSGFYEDIVSQDVTDMHQKELINSEHSIQGIAIGLTIIGLWAGSLIFLLSLDISKLQIFWIIPASATQTFLYTGLFITAHDAMHCSLFPQNLKINHFIGAVAVYLYALFSYQKLLKNHWLHHRHPTREVAPDFQSGNLLFWDFKFLSRYFSYIQIAGLSRIFNWLQHFSIFAEQNMFLFWVITSLLSSVQLFYFGTFLPHRKREDIQILTVARVIPSQRSGRLLPAIILAITRNTMSILRFPGGNCQSSVSGG</sequence>
<accession>A0AAV3WNF4</accession>
<keyword evidence="1" id="KW-1133">Transmembrane helix</keyword>
<feature type="transmembrane region" description="Helical" evidence="1">
    <location>
        <begin position="180"/>
        <end position="201"/>
    </location>
</feature>
<keyword evidence="3" id="KW-1185">Reference proteome</keyword>
<dbReference type="Proteomes" id="UP001050975">
    <property type="component" value="Unassembled WGS sequence"/>
</dbReference>
<dbReference type="EMBL" id="BLAY01000215">
    <property type="protein sequence ID" value="GET43329.1"/>
    <property type="molecule type" value="Genomic_DNA"/>
</dbReference>
<protein>
    <submittedName>
        <fullName evidence="2">Fatty acid desaturase</fullName>
    </submittedName>
</protein>
<reference evidence="2" key="1">
    <citation type="submission" date="2019-10" db="EMBL/GenBank/DDBJ databases">
        <title>Draft genome sequece of Microseira wollei NIES-4236.</title>
        <authorList>
            <person name="Yamaguchi H."/>
            <person name="Suzuki S."/>
            <person name="Kawachi M."/>
        </authorList>
    </citation>
    <scope>NUCLEOTIDE SEQUENCE</scope>
    <source>
        <strain evidence="2">NIES-4236</strain>
    </source>
</reference>
<gene>
    <name evidence="2" type="ORF">MiSe_81510</name>
</gene>
<comment type="caution">
    <text evidence="2">The sequence shown here is derived from an EMBL/GenBank/DDBJ whole genome shotgun (WGS) entry which is preliminary data.</text>
</comment>
<keyword evidence="1" id="KW-0812">Transmembrane</keyword>
<name>A0AAV3WNF4_9CYAN</name>
<evidence type="ECO:0000313" key="2">
    <source>
        <dbReference type="EMBL" id="GET43329.1"/>
    </source>
</evidence>
<feature type="transmembrane region" description="Helical" evidence="1">
    <location>
        <begin position="61"/>
        <end position="80"/>
    </location>
</feature>
<evidence type="ECO:0000313" key="3">
    <source>
        <dbReference type="Proteomes" id="UP001050975"/>
    </source>
</evidence>
<feature type="transmembrane region" description="Helical" evidence="1">
    <location>
        <begin position="100"/>
        <end position="118"/>
    </location>
</feature>
<keyword evidence="1" id="KW-0472">Membrane</keyword>
<dbReference type="AlphaFoldDB" id="A0AAV3WNF4"/>
<organism evidence="2 3">
    <name type="scientific">Microseira wollei NIES-4236</name>
    <dbReference type="NCBI Taxonomy" id="2530354"/>
    <lineage>
        <taxon>Bacteria</taxon>
        <taxon>Bacillati</taxon>
        <taxon>Cyanobacteriota</taxon>
        <taxon>Cyanophyceae</taxon>
        <taxon>Oscillatoriophycideae</taxon>
        <taxon>Aerosakkonematales</taxon>
        <taxon>Aerosakkonemataceae</taxon>
        <taxon>Microseira</taxon>
    </lineage>
</organism>
<proteinExistence type="predicted"/>
<feature type="transmembrane region" description="Helical" evidence="1">
    <location>
        <begin position="152"/>
        <end position="168"/>
    </location>
</feature>
<feature type="transmembrane region" description="Helical" evidence="1">
    <location>
        <begin position="31"/>
        <end position="54"/>
    </location>
</feature>